<dbReference type="EMBL" id="LR999458">
    <property type="protein sequence ID" value="CAE6261023.1"/>
    <property type="molecule type" value="Genomic_DNA"/>
</dbReference>
<dbReference type="InterPro" id="IPR036638">
    <property type="entry name" value="HLH_DNA-bd_sf"/>
</dbReference>
<evidence type="ECO:0000256" key="7">
    <source>
        <dbReference type="SAM" id="Coils"/>
    </source>
</evidence>
<keyword evidence="10" id="KW-1185">Reference proteome</keyword>
<feature type="domain" description="BHLH" evidence="8">
    <location>
        <begin position="176"/>
        <end position="225"/>
    </location>
</feature>
<dbReference type="GO" id="GO:0046983">
    <property type="term" value="F:protein dimerization activity"/>
    <property type="evidence" value="ECO:0007669"/>
    <property type="project" value="InterPro"/>
</dbReference>
<dbReference type="GO" id="GO:0043565">
    <property type="term" value="F:sequence-specific DNA binding"/>
    <property type="evidence" value="ECO:0007669"/>
    <property type="project" value="TreeGrafter"/>
</dbReference>
<evidence type="ECO:0000256" key="3">
    <source>
        <dbReference type="ARBA" id="ARBA00023015"/>
    </source>
</evidence>
<dbReference type="InterPro" id="IPR011598">
    <property type="entry name" value="bHLH_dom"/>
</dbReference>
<organism evidence="9 10">
    <name type="scientific">Arabidopsis arenosa</name>
    <name type="common">Sand rock-cress</name>
    <name type="synonym">Cardaminopsis arenosa</name>
    <dbReference type="NCBI Taxonomy" id="38785"/>
    <lineage>
        <taxon>Eukaryota</taxon>
        <taxon>Viridiplantae</taxon>
        <taxon>Streptophyta</taxon>
        <taxon>Embryophyta</taxon>
        <taxon>Tracheophyta</taxon>
        <taxon>Spermatophyta</taxon>
        <taxon>Magnoliopsida</taxon>
        <taxon>eudicotyledons</taxon>
        <taxon>Gunneridae</taxon>
        <taxon>Pentapetalae</taxon>
        <taxon>rosids</taxon>
        <taxon>malvids</taxon>
        <taxon>Brassicales</taxon>
        <taxon>Brassicaceae</taxon>
        <taxon>Camelineae</taxon>
        <taxon>Arabidopsis</taxon>
    </lineage>
</organism>
<evidence type="ECO:0000259" key="8">
    <source>
        <dbReference type="PROSITE" id="PS50888"/>
    </source>
</evidence>
<dbReference type="PROSITE" id="PS50888">
    <property type="entry name" value="BHLH"/>
    <property type="match status" value="1"/>
</dbReference>
<keyword evidence="4" id="KW-0238">DNA-binding</keyword>
<dbReference type="InterPro" id="IPR051358">
    <property type="entry name" value="TF_AMS/ICE1/BHLH6-like"/>
</dbReference>
<dbReference type="Pfam" id="PF00010">
    <property type="entry name" value="HLH"/>
    <property type="match status" value="1"/>
</dbReference>
<protein>
    <recommendedName>
        <fullName evidence="8">BHLH domain-containing protein</fullName>
    </recommendedName>
</protein>
<dbReference type="PANTHER" id="PTHR31945">
    <property type="entry name" value="TRANSCRIPTION FACTOR SCREAM2-RELATED"/>
    <property type="match status" value="1"/>
</dbReference>
<dbReference type="CDD" id="cd11443">
    <property type="entry name" value="bHLH_AtAMS_like"/>
    <property type="match status" value="1"/>
</dbReference>
<evidence type="ECO:0000256" key="5">
    <source>
        <dbReference type="ARBA" id="ARBA00023163"/>
    </source>
</evidence>
<dbReference type="InterPro" id="IPR054502">
    <property type="entry name" value="bHLH-TF_ACT-like_plant"/>
</dbReference>
<keyword evidence="2" id="KW-0217">Developmental protein</keyword>
<dbReference type="PANTHER" id="PTHR31945:SF15">
    <property type="entry name" value="TRANSCRIPTION FACTOR BHLH61-RELATED"/>
    <property type="match status" value="1"/>
</dbReference>
<comment type="subcellular location">
    <subcellularLocation>
        <location evidence="1">Nucleus</location>
    </subcellularLocation>
</comment>
<evidence type="ECO:0000256" key="6">
    <source>
        <dbReference type="ARBA" id="ARBA00023242"/>
    </source>
</evidence>
<feature type="coiled-coil region" evidence="7">
    <location>
        <begin position="215"/>
        <end position="242"/>
    </location>
</feature>
<evidence type="ECO:0000313" key="10">
    <source>
        <dbReference type="Proteomes" id="UP000682877"/>
    </source>
</evidence>
<evidence type="ECO:0000256" key="4">
    <source>
        <dbReference type="ARBA" id="ARBA00023125"/>
    </source>
</evidence>
<evidence type="ECO:0000313" key="9">
    <source>
        <dbReference type="EMBL" id="CAE6261023.1"/>
    </source>
</evidence>
<name>A0A8S2BAH7_ARAAE</name>
<dbReference type="SMART" id="SM00353">
    <property type="entry name" value="HLH"/>
    <property type="match status" value="1"/>
</dbReference>
<keyword evidence="6" id="KW-0539">Nucleus</keyword>
<gene>
    <name evidence="9" type="ORF">AARE701A_LOCUS22449</name>
</gene>
<keyword evidence="3" id="KW-0805">Transcription regulation</keyword>
<dbReference type="Gene3D" id="4.10.280.10">
    <property type="entry name" value="Helix-loop-helix DNA-binding domain"/>
    <property type="match status" value="1"/>
</dbReference>
<dbReference type="SUPFAM" id="SSF47459">
    <property type="entry name" value="HLH, helix-loop-helix DNA-binding domain"/>
    <property type="match status" value="1"/>
</dbReference>
<keyword evidence="7" id="KW-0175">Coiled coil</keyword>
<dbReference type="Proteomes" id="UP000682877">
    <property type="component" value="Chromosome 8"/>
</dbReference>
<dbReference type="InterPro" id="IPR010608">
    <property type="entry name" value="DUF1195"/>
</dbReference>
<dbReference type="Pfam" id="PF22754">
    <property type="entry name" value="bHLH-TF_ACT-like_plant"/>
    <property type="match status" value="1"/>
</dbReference>
<dbReference type="GO" id="GO:0005634">
    <property type="term" value="C:nucleus"/>
    <property type="evidence" value="ECO:0007669"/>
    <property type="project" value="UniProtKB-SubCell"/>
</dbReference>
<dbReference type="AlphaFoldDB" id="A0A8S2BAH7"/>
<keyword evidence="5" id="KW-0804">Transcription</keyword>
<dbReference type="GO" id="GO:0003700">
    <property type="term" value="F:DNA-binding transcription factor activity"/>
    <property type="evidence" value="ECO:0007669"/>
    <property type="project" value="TreeGrafter"/>
</dbReference>
<evidence type="ECO:0000256" key="1">
    <source>
        <dbReference type="ARBA" id="ARBA00004123"/>
    </source>
</evidence>
<evidence type="ECO:0000256" key="2">
    <source>
        <dbReference type="ARBA" id="ARBA00022473"/>
    </source>
</evidence>
<dbReference type="FunFam" id="4.10.280.10:FF:000066">
    <property type="entry name" value="BHLH transcription factor"/>
    <property type="match status" value="1"/>
</dbReference>
<proteinExistence type="predicted"/>
<dbReference type="Pfam" id="PF06708">
    <property type="entry name" value="DUF1195"/>
    <property type="match status" value="1"/>
</dbReference>
<sequence>MELSTHMNVFEELLVPTKQETTDNNINNLSYNGGFDHHHHHQFFPNAYNIDYLCFNNEEEDENTLLYPSSFMDLISQPPPLLLHQPPPLQPLSPPLSSSATAAAASFDYPFLEALQEIIDSSSSSPPLILQNGQEENFNNPTSYPSPLMESDQSKSFSVGYCGGETNKKKNKKLEGQPSKNLMAERRRRKRLNDRLSMLRSIVPKISKMDRTSILGDAIDYMKELLDKINKLQDEEQELGNSDNSHHSKLFGDLKDLNANESLVRNSPKFEIDRRDEDTRVDICCSPKPGLLLSTVNTLETLGLEIEQCVISCFSDFSLQASCSEGAEQRDFITSEDIKQALFRNAEKLRLRNNPPFTANLRLISPTLELFTDEGWRFLTIKHFFRRGHDGTVNLRWSAGNINHFTDDLVFPIHEDLDVLEMEEREKVVKHMWDVYNNGRRIRLPRFWQEAFEAAYEELTSDVPDVVEAAISEIARMSIRSVVIDPPPVHSTNVRELTKTLKLADKGRSTQISKPSSRRLK</sequence>
<reference evidence="9" key="1">
    <citation type="submission" date="2021-01" db="EMBL/GenBank/DDBJ databases">
        <authorList>
            <person name="Bezrukov I."/>
        </authorList>
    </citation>
    <scope>NUCLEOTIDE SEQUENCE</scope>
</reference>
<accession>A0A8S2BAH7</accession>